<accession>A0ABS5Y1M5</accession>
<proteinExistence type="predicted"/>
<keyword evidence="1" id="KW-0732">Signal</keyword>
<protein>
    <submittedName>
        <fullName evidence="2">Carboxypeptidase regulatory-like domain-containing protein</fullName>
    </submittedName>
</protein>
<keyword evidence="3" id="KW-1185">Reference proteome</keyword>
<feature type="signal peptide" evidence="1">
    <location>
        <begin position="1"/>
        <end position="23"/>
    </location>
</feature>
<comment type="caution">
    <text evidence="2">The sequence shown here is derived from an EMBL/GenBank/DDBJ whole genome shotgun (WGS) entry which is preliminary data.</text>
</comment>
<evidence type="ECO:0000256" key="1">
    <source>
        <dbReference type="SAM" id="SignalP"/>
    </source>
</evidence>
<gene>
    <name evidence="2" type="ORF">IXB28_05930</name>
</gene>
<evidence type="ECO:0000313" key="3">
    <source>
        <dbReference type="Proteomes" id="UP001196661"/>
    </source>
</evidence>
<dbReference type="RefSeq" id="WP_215617606.1">
    <property type="nucleotide sequence ID" value="NZ_JADOER010000004.1"/>
</dbReference>
<dbReference type="EMBL" id="JADOER010000004">
    <property type="protein sequence ID" value="MBT9311737.1"/>
    <property type="molecule type" value="Genomic_DNA"/>
</dbReference>
<feature type="chain" id="PRO_5046783306" evidence="1">
    <location>
        <begin position="24"/>
        <end position="161"/>
    </location>
</feature>
<name>A0ABS5Y1M5_9CYAN</name>
<organism evidence="2 3">
    <name type="scientific">Leptothoe kymatousa TAU-MAC 1615</name>
    <dbReference type="NCBI Taxonomy" id="2364775"/>
    <lineage>
        <taxon>Bacteria</taxon>
        <taxon>Bacillati</taxon>
        <taxon>Cyanobacteriota</taxon>
        <taxon>Cyanophyceae</taxon>
        <taxon>Nodosilineales</taxon>
        <taxon>Cymatolegaceae</taxon>
        <taxon>Leptothoe</taxon>
        <taxon>Leptothoe kymatousa</taxon>
    </lineage>
</organism>
<dbReference type="Proteomes" id="UP001196661">
    <property type="component" value="Unassembled WGS sequence"/>
</dbReference>
<sequence length="161" mass="17436">MSLRKLTPFIVFGMLSVAGKASAHMVETNYVLEQFASAESQQVLNMQSTFSNGKPLKGAKVNVYSPNNPVTPWTQGITDGDGRFSFRPDQSLTGDWEVTIQQQGHGDILTVPVNEAGVADELISDAGDADIHYGSTSYLGWVLSLGTLLTLGLVRRFKSAR</sequence>
<dbReference type="InterPro" id="IPR008969">
    <property type="entry name" value="CarboxyPept-like_regulatory"/>
</dbReference>
<reference evidence="2 3" key="1">
    <citation type="journal article" date="2021" name="Mar. Drugs">
        <title>Genome Reduction and Secondary Metabolism of the Marine Sponge-Associated Cyanobacterium Leptothoe.</title>
        <authorList>
            <person name="Konstantinou D."/>
            <person name="Popin R.V."/>
            <person name="Fewer D.P."/>
            <person name="Sivonen K."/>
            <person name="Gkelis S."/>
        </authorList>
    </citation>
    <scope>NUCLEOTIDE SEQUENCE [LARGE SCALE GENOMIC DNA]</scope>
    <source>
        <strain evidence="2 3">TAU-MAC 1615</strain>
    </source>
</reference>
<dbReference type="SUPFAM" id="SSF49464">
    <property type="entry name" value="Carboxypeptidase regulatory domain-like"/>
    <property type="match status" value="1"/>
</dbReference>
<evidence type="ECO:0000313" key="2">
    <source>
        <dbReference type="EMBL" id="MBT9311737.1"/>
    </source>
</evidence>